<dbReference type="SUPFAM" id="SSF46565">
    <property type="entry name" value="Chaperone J-domain"/>
    <property type="match status" value="1"/>
</dbReference>
<comment type="function">
    <text evidence="3 4">Co-chaperone involved in the maturation of iron-sulfur cluster-containing proteins. Seems to help targeting proteins to be folded toward HscA.</text>
</comment>
<reference evidence="6 7" key="1">
    <citation type="submission" date="2022-02" db="EMBL/GenBank/DDBJ databases">
        <title>Mesosutterella porci, a novel member of the family Sutterellaceae from pig feces.</title>
        <authorList>
            <person name="Wylensek D."/>
            <person name="Clavel T."/>
        </authorList>
    </citation>
    <scope>NUCLEOTIDE SEQUENCE [LARGE SCALE GENOMIC DNA]</scope>
    <source>
        <strain evidence="7">oilRF-744-wt-GAM-9</strain>
    </source>
</reference>
<dbReference type="Pfam" id="PF07743">
    <property type="entry name" value="HSCB_C"/>
    <property type="match status" value="1"/>
</dbReference>
<protein>
    <recommendedName>
        <fullName evidence="4">Co-chaperone protein HscB homolog</fullName>
    </recommendedName>
</protein>
<dbReference type="HAMAP" id="MF_00682">
    <property type="entry name" value="HscB"/>
    <property type="match status" value="1"/>
</dbReference>
<dbReference type="PROSITE" id="PS50076">
    <property type="entry name" value="DNAJ_2"/>
    <property type="match status" value="1"/>
</dbReference>
<name>A0ABS9MSY4_9BURK</name>
<dbReference type="InterPro" id="IPR004640">
    <property type="entry name" value="HscB"/>
</dbReference>
<comment type="similarity">
    <text evidence="1 4">Belongs to the HscB family.</text>
</comment>
<evidence type="ECO:0000256" key="4">
    <source>
        <dbReference type="HAMAP-Rule" id="MF_00682"/>
    </source>
</evidence>
<feature type="domain" description="J" evidence="5">
    <location>
        <begin position="6"/>
        <end position="78"/>
    </location>
</feature>
<dbReference type="EMBL" id="JAKNCT010000012">
    <property type="protein sequence ID" value="MCG5031731.1"/>
    <property type="molecule type" value="Genomic_DNA"/>
</dbReference>
<sequence>MALTEDYFELFGLPARFRIDGKALEEAFRRIELEVHPDRFAGASPAMKRVAEQWSVRANEAHSVLSNPLSRAVYLCGRMGVPVDAENSTRMPVDFLMQQMDWRERFEAAKEKNDAKAMQSLVAAVAAEDERLTGEIASALDDQKDPKKAAELVRRLMFVDKMARELSSPAACSNKI</sequence>
<dbReference type="Proteomes" id="UP001297600">
    <property type="component" value="Unassembled WGS sequence"/>
</dbReference>
<evidence type="ECO:0000256" key="1">
    <source>
        <dbReference type="ARBA" id="ARBA00010476"/>
    </source>
</evidence>
<gene>
    <name evidence="4 6" type="primary">hscB</name>
    <name evidence="6" type="ORF">MAF45_09805</name>
</gene>
<dbReference type="PANTHER" id="PTHR14021">
    <property type="entry name" value="IRON-SULFUR CLUSTER CO-CHAPERONE PROTEIN HSCB"/>
    <property type="match status" value="1"/>
</dbReference>
<dbReference type="Gene3D" id="1.20.1280.20">
    <property type="entry name" value="HscB, C-terminal domain"/>
    <property type="match status" value="1"/>
</dbReference>
<proteinExistence type="inferred from homology"/>
<evidence type="ECO:0000256" key="3">
    <source>
        <dbReference type="ARBA" id="ARBA00025596"/>
    </source>
</evidence>
<evidence type="ECO:0000313" key="6">
    <source>
        <dbReference type="EMBL" id="MCG5031731.1"/>
    </source>
</evidence>
<dbReference type="InterPro" id="IPR036869">
    <property type="entry name" value="J_dom_sf"/>
</dbReference>
<organism evidence="6 7">
    <name type="scientific">Mesosutterella porci</name>
    <dbReference type="NCBI Taxonomy" id="2915351"/>
    <lineage>
        <taxon>Bacteria</taxon>
        <taxon>Pseudomonadati</taxon>
        <taxon>Pseudomonadota</taxon>
        <taxon>Betaproteobacteria</taxon>
        <taxon>Burkholderiales</taxon>
        <taxon>Sutterellaceae</taxon>
        <taxon>Mesosutterella</taxon>
    </lineage>
</organism>
<comment type="caution">
    <text evidence="6">The sequence shown here is derived from an EMBL/GenBank/DDBJ whole genome shotgun (WGS) entry which is preliminary data.</text>
</comment>
<comment type="subunit">
    <text evidence="4">Interacts with HscA and stimulates its ATPase activity.</text>
</comment>
<evidence type="ECO:0000313" key="7">
    <source>
        <dbReference type="Proteomes" id="UP001297600"/>
    </source>
</evidence>
<dbReference type="InterPro" id="IPR036386">
    <property type="entry name" value="HscB_C_sf"/>
</dbReference>
<dbReference type="InterPro" id="IPR001623">
    <property type="entry name" value="DnaJ_domain"/>
</dbReference>
<dbReference type="SUPFAM" id="SSF47144">
    <property type="entry name" value="HSC20 (HSCB), C-terminal oligomerisation domain"/>
    <property type="match status" value="1"/>
</dbReference>
<dbReference type="InterPro" id="IPR009073">
    <property type="entry name" value="HscB_oligo_C"/>
</dbReference>
<accession>A0ABS9MSY4</accession>
<dbReference type="PANTHER" id="PTHR14021:SF15">
    <property type="entry name" value="IRON-SULFUR CLUSTER CO-CHAPERONE PROTEIN HSCB"/>
    <property type="match status" value="1"/>
</dbReference>
<evidence type="ECO:0000256" key="2">
    <source>
        <dbReference type="ARBA" id="ARBA00023186"/>
    </source>
</evidence>
<dbReference type="NCBIfam" id="NF002935">
    <property type="entry name" value="PRK03578.1"/>
    <property type="match status" value="1"/>
</dbReference>
<keyword evidence="7" id="KW-1185">Reference proteome</keyword>
<dbReference type="CDD" id="cd06257">
    <property type="entry name" value="DnaJ"/>
    <property type="match status" value="1"/>
</dbReference>
<dbReference type="SMART" id="SM00271">
    <property type="entry name" value="DnaJ"/>
    <property type="match status" value="1"/>
</dbReference>
<dbReference type="RefSeq" id="WP_237980205.1">
    <property type="nucleotide sequence ID" value="NZ_JAKNCT010000012.1"/>
</dbReference>
<dbReference type="NCBIfam" id="TIGR00714">
    <property type="entry name" value="hscB"/>
    <property type="match status" value="1"/>
</dbReference>
<dbReference type="Gene3D" id="1.10.287.110">
    <property type="entry name" value="DnaJ domain"/>
    <property type="match status" value="1"/>
</dbReference>
<keyword evidence="2 4" id="KW-0143">Chaperone</keyword>
<evidence type="ECO:0000259" key="5">
    <source>
        <dbReference type="PROSITE" id="PS50076"/>
    </source>
</evidence>